<dbReference type="InterPro" id="IPR011701">
    <property type="entry name" value="MFS"/>
</dbReference>
<dbReference type="GO" id="GO:0022857">
    <property type="term" value="F:transmembrane transporter activity"/>
    <property type="evidence" value="ECO:0007669"/>
    <property type="project" value="InterPro"/>
</dbReference>
<dbReference type="AlphaFoldDB" id="A0A6A5VVY6"/>
<dbReference type="PANTHER" id="PTHR23501:SF177">
    <property type="entry name" value="MAJOR FACILITATOR SUPERFAMILY (MFS) PROFILE DOMAIN-CONTAINING PROTEIN-RELATED"/>
    <property type="match status" value="1"/>
</dbReference>
<evidence type="ECO:0000313" key="10">
    <source>
        <dbReference type="Proteomes" id="UP000799779"/>
    </source>
</evidence>
<dbReference type="PRINTS" id="PR01036">
    <property type="entry name" value="TCRTETB"/>
</dbReference>
<feature type="transmembrane region" description="Helical" evidence="7">
    <location>
        <begin position="352"/>
        <end position="370"/>
    </location>
</feature>
<gene>
    <name evidence="9" type="ORF">P154DRAFT_568261</name>
</gene>
<keyword evidence="4 7" id="KW-1133">Transmembrane helix</keyword>
<evidence type="ECO:0000256" key="3">
    <source>
        <dbReference type="ARBA" id="ARBA00022692"/>
    </source>
</evidence>
<feature type="transmembrane region" description="Helical" evidence="7">
    <location>
        <begin position="237"/>
        <end position="260"/>
    </location>
</feature>
<evidence type="ECO:0000256" key="5">
    <source>
        <dbReference type="ARBA" id="ARBA00023136"/>
    </source>
</evidence>
<sequence>MASTERPLVADEHDKPETTTSLTQHGSTENSQAKPGSDYQSGLPFFLVVFALLLSMFLIALDMTIIATAIPSITDDFHSAADVGWYAAAFFITLAIFQSAWGKAYKHFNINITFVVSVVLFEVGSLICGVSQNSITFIVGRAIAGLGGAGVTGGVYTAMAYIVPPAQVPTYIGLIGAVFSVASVAGPPLGGALTGEVSWRWVFYINLPIGGFALLIIFIYFRLPATVKPAPIGRKELILVMDIPGIILGMGALVSFTMAMQWGGTLKPWSSPGVIGTLVGSVVMTVLFAVLQWRAGENASLVTRIMTQRTVAALSAFIFFLNSTNFLLVYNLPQYFQVINHLSATESGIRNLALILSTSTFVLASGFILSRVGYYHVFLISGSALLTVGAGLMYTLDLDSTVGEVVGFQILVGMGIGLAIQVPVIVAQAFSTSEDIPVVTSIVMFFQLVAGAICVSASQTLLNNRLISALADLAPNITSEQVFAVGATEIRDVFQGADLVAVLKSYMVGLKDSWLFATVLAAITFLLAFAGEWKSVKGAKAAAVA</sequence>
<keyword evidence="10" id="KW-1185">Reference proteome</keyword>
<feature type="compositionally biased region" description="Basic and acidic residues" evidence="6">
    <location>
        <begin position="8"/>
        <end position="17"/>
    </location>
</feature>
<feature type="transmembrane region" description="Helical" evidence="7">
    <location>
        <begin position="108"/>
        <end position="132"/>
    </location>
</feature>
<dbReference type="Gene3D" id="1.20.1250.20">
    <property type="entry name" value="MFS general substrate transporter like domains"/>
    <property type="match status" value="1"/>
</dbReference>
<evidence type="ECO:0000256" key="7">
    <source>
        <dbReference type="SAM" id="Phobius"/>
    </source>
</evidence>
<feature type="transmembrane region" description="Helical" evidence="7">
    <location>
        <begin position="442"/>
        <end position="462"/>
    </location>
</feature>
<feature type="transmembrane region" description="Helical" evidence="7">
    <location>
        <begin position="311"/>
        <end position="332"/>
    </location>
</feature>
<proteinExistence type="predicted"/>
<evidence type="ECO:0000259" key="8">
    <source>
        <dbReference type="PROSITE" id="PS50850"/>
    </source>
</evidence>
<feature type="transmembrane region" description="Helical" evidence="7">
    <location>
        <begin position="83"/>
        <end position="101"/>
    </location>
</feature>
<name>A0A6A5VVY6_9PLEO</name>
<dbReference type="CDD" id="cd17502">
    <property type="entry name" value="MFS_Azr1_MDR_like"/>
    <property type="match status" value="1"/>
</dbReference>
<feature type="transmembrane region" description="Helical" evidence="7">
    <location>
        <begin position="408"/>
        <end position="430"/>
    </location>
</feature>
<dbReference type="EMBL" id="ML977738">
    <property type="protein sequence ID" value="KAF1993037.1"/>
    <property type="molecule type" value="Genomic_DNA"/>
</dbReference>
<keyword evidence="3 7" id="KW-0812">Transmembrane</keyword>
<evidence type="ECO:0000256" key="2">
    <source>
        <dbReference type="ARBA" id="ARBA00022448"/>
    </source>
</evidence>
<organism evidence="9 10">
    <name type="scientific">Amniculicola lignicola CBS 123094</name>
    <dbReference type="NCBI Taxonomy" id="1392246"/>
    <lineage>
        <taxon>Eukaryota</taxon>
        <taxon>Fungi</taxon>
        <taxon>Dikarya</taxon>
        <taxon>Ascomycota</taxon>
        <taxon>Pezizomycotina</taxon>
        <taxon>Dothideomycetes</taxon>
        <taxon>Pleosporomycetidae</taxon>
        <taxon>Pleosporales</taxon>
        <taxon>Amniculicolaceae</taxon>
        <taxon>Amniculicola</taxon>
    </lineage>
</organism>
<dbReference type="Pfam" id="PF07690">
    <property type="entry name" value="MFS_1"/>
    <property type="match status" value="1"/>
</dbReference>
<dbReference type="Gene3D" id="1.20.1720.10">
    <property type="entry name" value="Multidrug resistance protein D"/>
    <property type="match status" value="1"/>
</dbReference>
<accession>A0A6A5VVY6</accession>
<feature type="transmembrane region" description="Helical" evidence="7">
    <location>
        <begin position="377"/>
        <end position="396"/>
    </location>
</feature>
<evidence type="ECO:0000256" key="4">
    <source>
        <dbReference type="ARBA" id="ARBA00022989"/>
    </source>
</evidence>
<evidence type="ECO:0000313" key="9">
    <source>
        <dbReference type="EMBL" id="KAF1993037.1"/>
    </source>
</evidence>
<evidence type="ECO:0000256" key="1">
    <source>
        <dbReference type="ARBA" id="ARBA00004141"/>
    </source>
</evidence>
<dbReference type="PROSITE" id="PS50850">
    <property type="entry name" value="MFS"/>
    <property type="match status" value="1"/>
</dbReference>
<feature type="region of interest" description="Disordered" evidence="6">
    <location>
        <begin position="1"/>
        <end position="37"/>
    </location>
</feature>
<protein>
    <submittedName>
        <fullName evidence="9">Putative gliotoxin efflux pump</fullName>
    </submittedName>
</protein>
<reference evidence="9" key="1">
    <citation type="journal article" date="2020" name="Stud. Mycol.">
        <title>101 Dothideomycetes genomes: a test case for predicting lifestyles and emergence of pathogens.</title>
        <authorList>
            <person name="Haridas S."/>
            <person name="Albert R."/>
            <person name="Binder M."/>
            <person name="Bloem J."/>
            <person name="Labutti K."/>
            <person name="Salamov A."/>
            <person name="Andreopoulos B."/>
            <person name="Baker S."/>
            <person name="Barry K."/>
            <person name="Bills G."/>
            <person name="Bluhm B."/>
            <person name="Cannon C."/>
            <person name="Castanera R."/>
            <person name="Culley D."/>
            <person name="Daum C."/>
            <person name="Ezra D."/>
            <person name="Gonzalez J."/>
            <person name="Henrissat B."/>
            <person name="Kuo A."/>
            <person name="Liang C."/>
            <person name="Lipzen A."/>
            <person name="Lutzoni F."/>
            <person name="Magnuson J."/>
            <person name="Mondo S."/>
            <person name="Nolan M."/>
            <person name="Ohm R."/>
            <person name="Pangilinan J."/>
            <person name="Park H.-J."/>
            <person name="Ramirez L."/>
            <person name="Alfaro M."/>
            <person name="Sun H."/>
            <person name="Tritt A."/>
            <person name="Yoshinaga Y."/>
            <person name="Zwiers L.-H."/>
            <person name="Turgeon B."/>
            <person name="Goodwin S."/>
            <person name="Spatafora J."/>
            <person name="Crous P."/>
            <person name="Grigoriev I."/>
        </authorList>
    </citation>
    <scope>NUCLEOTIDE SEQUENCE</scope>
    <source>
        <strain evidence="9">CBS 123094</strain>
    </source>
</reference>
<evidence type="ECO:0000256" key="6">
    <source>
        <dbReference type="SAM" id="MobiDB-lite"/>
    </source>
</evidence>
<feature type="transmembrane region" description="Helical" evidence="7">
    <location>
        <begin position="201"/>
        <end position="225"/>
    </location>
</feature>
<feature type="transmembrane region" description="Helical" evidence="7">
    <location>
        <begin position="272"/>
        <end position="291"/>
    </location>
</feature>
<feature type="compositionally biased region" description="Polar residues" evidence="6">
    <location>
        <begin position="18"/>
        <end position="37"/>
    </location>
</feature>
<keyword evidence="2" id="KW-0813">Transport</keyword>
<feature type="transmembrane region" description="Helical" evidence="7">
    <location>
        <begin position="45"/>
        <end position="71"/>
    </location>
</feature>
<dbReference type="SUPFAM" id="SSF103473">
    <property type="entry name" value="MFS general substrate transporter"/>
    <property type="match status" value="1"/>
</dbReference>
<dbReference type="FunFam" id="1.20.1250.20:FF:000196">
    <property type="entry name" value="MFS toxin efflux pump (AflT)"/>
    <property type="match status" value="1"/>
</dbReference>
<feature type="domain" description="Major facilitator superfamily (MFS) profile" evidence="8">
    <location>
        <begin position="48"/>
        <end position="536"/>
    </location>
</feature>
<dbReference type="PANTHER" id="PTHR23501">
    <property type="entry name" value="MAJOR FACILITATOR SUPERFAMILY"/>
    <property type="match status" value="1"/>
</dbReference>
<dbReference type="InterPro" id="IPR020846">
    <property type="entry name" value="MFS_dom"/>
</dbReference>
<dbReference type="GO" id="GO:0005886">
    <property type="term" value="C:plasma membrane"/>
    <property type="evidence" value="ECO:0007669"/>
    <property type="project" value="TreeGrafter"/>
</dbReference>
<dbReference type="InterPro" id="IPR036259">
    <property type="entry name" value="MFS_trans_sf"/>
</dbReference>
<feature type="transmembrane region" description="Helical" evidence="7">
    <location>
        <begin position="138"/>
        <end position="163"/>
    </location>
</feature>
<dbReference type="OrthoDB" id="10021397at2759"/>
<feature type="transmembrane region" description="Helical" evidence="7">
    <location>
        <begin position="170"/>
        <end position="189"/>
    </location>
</feature>
<keyword evidence="5 7" id="KW-0472">Membrane</keyword>
<dbReference type="Proteomes" id="UP000799779">
    <property type="component" value="Unassembled WGS sequence"/>
</dbReference>
<comment type="subcellular location">
    <subcellularLocation>
        <location evidence="1">Membrane</location>
        <topology evidence="1">Multi-pass membrane protein</topology>
    </subcellularLocation>
</comment>
<feature type="transmembrane region" description="Helical" evidence="7">
    <location>
        <begin position="513"/>
        <end position="530"/>
    </location>
</feature>